<organism evidence="1 2">
    <name type="scientific">Candidatus Jettenia ecosi</name>
    <dbReference type="NCBI Taxonomy" id="2494326"/>
    <lineage>
        <taxon>Bacteria</taxon>
        <taxon>Pseudomonadati</taxon>
        <taxon>Planctomycetota</taxon>
        <taxon>Candidatus Brocadiia</taxon>
        <taxon>Candidatus Brocadiales</taxon>
        <taxon>Candidatus Brocadiaceae</taxon>
        <taxon>Candidatus Jettenia</taxon>
    </lineage>
</organism>
<proteinExistence type="predicted"/>
<gene>
    <name evidence="1" type="ORF">JETT_1745</name>
</gene>
<evidence type="ECO:0000313" key="1">
    <source>
        <dbReference type="EMBL" id="TLD41956.1"/>
    </source>
</evidence>
<sequence length="57" mass="6762">MIIGSIFLVFRYTSLSQYIQKDKLLYILNQLRGHWWGPIAFIFFMESDVLLQSPVHS</sequence>
<protein>
    <submittedName>
        <fullName evidence="1">Uncharacterized protein</fullName>
    </submittedName>
</protein>
<comment type="caution">
    <text evidence="1">The sequence shown here is derived from an EMBL/GenBank/DDBJ whole genome shotgun (WGS) entry which is preliminary data.</text>
</comment>
<accession>A0A533QB63</accession>
<reference evidence="1 2" key="1">
    <citation type="submission" date="2019-04" db="EMBL/GenBank/DDBJ databases">
        <title>Genome of a novel bacterium Candidatus Jettenia ecosi reconstructed from metagenome of an anammox bioreactor.</title>
        <authorList>
            <person name="Mardanov A.V."/>
            <person name="Beletsky A.V."/>
            <person name="Ravin N.V."/>
            <person name="Botchkova E.A."/>
            <person name="Litti Y.V."/>
            <person name="Nozhevnikova A.N."/>
        </authorList>
    </citation>
    <scope>NUCLEOTIDE SEQUENCE [LARGE SCALE GENOMIC DNA]</scope>
    <source>
        <strain evidence="1">J2</strain>
    </source>
</reference>
<name>A0A533QB63_9BACT</name>
<dbReference type="EMBL" id="SULG01000031">
    <property type="protein sequence ID" value="TLD41956.1"/>
    <property type="molecule type" value="Genomic_DNA"/>
</dbReference>
<dbReference type="AlphaFoldDB" id="A0A533QB63"/>
<dbReference type="Proteomes" id="UP000319783">
    <property type="component" value="Unassembled WGS sequence"/>
</dbReference>
<evidence type="ECO:0000313" key="2">
    <source>
        <dbReference type="Proteomes" id="UP000319783"/>
    </source>
</evidence>